<evidence type="ECO:0000256" key="1">
    <source>
        <dbReference type="SAM" id="MobiDB-lite"/>
    </source>
</evidence>
<dbReference type="STRING" id="1179773.BN6_17330"/>
<dbReference type="InterPro" id="IPR025447">
    <property type="entry name" value="DUF4192"/>
</dbReference>
<accession>K0JW88</accession>
<dbReference type="AlphaFoldDB" id="K0JW88"/>
<keyword evidence="3" id="KW-1185">Reference proteome</keyword>
<organism evidence="2 3">
    <name type="scientific">Saccharothrix espanaensis (strain ATCC 51144 / DSM 44229 / JCM 9112 / NBRC 15066 / NRRL 15764)</name>
    <dbReference type="NCBI Taxonomy" id="1179773"/>
    <lineage>
        <taxon>Bacteria</taxon>
        <taxon>Bacillati</taxon>
        <taxon>Actinomycetota</taxon>
        <taxon>Actinomycetes</taxon>
        <taxon>Pseudonocardiales</taxon>
        <taxon>Pseudonocardiaceae</taxon>
        <taxon>Saccharothrix</taxon>
    </lineage>
</organism>
<sequence>MANCAKRHSIGLQWWPTPDSSDKINAMTTPTKPSHLRTPGDVIAALPYLLGFHPADSLVLLVLEGGSIAQTLRLDLPATRNDRRVADELALSLRGRPHTHAVAVVVGGGRGDPPELLPREHLVEELTASLGYVGVRVTCAAWSPATAKGSPWLSYHDLGDQGVVPDPATTTIAARAVAQGLVTHRDRETLAATLTPDPPEALSRRSALLDKAAAEAEIGETEDSATMVRHRTLVKAEVARARSRTNPLTDQEVADLAYALSDPWVRDASLADAISDHAEAAERLWIELTRASPTPERAEPAALLAFSAYIRGDGALALMAMDRAEEAMPGHRLTVLLRTALENGMPPSTVKGLAERAAAADWIPKPDPDPPLATPHPDTPDPPTP</sequence>
<gene>
    <name evidence="2" type="ordered locus">BN6_17330</name>
</gene>
<evidence type="ECO:0000313" key="2">
    <source>
        <dbReference type="EMBL" id="CCH29054.1"/>
    </source>
</evidence>
<feature type="region of interest" description="Disordered" evidence="1">
    <location>
        <begin position="353"/>
        <end position="385"/>
    </location>
</feature>
<evidence type="ECO:0008006" key="4">
    <source>
        <dbReference type="Google" id="ProtNLM"/>
    </source>
</evidence>
<protein>
    <recommendedName>
        <fullName evidence="4">DUF4192 domain-containing protein</fullName>
    </recommendedName>
</protein>
<dbReference type="eggNOG" id="ENOG5031GJC">
    <property type="taxonomic scope" value="Bacteria"/>
</dbReference>
<dbReference type="HOGENOM" id="CLU_030181_0_1_11"/>
<dbReference type="Proteomes" id="UP000006281">
    <property type="component" value="Chromosome"/>
</dbReference>
<evidence type="ECO:0000313" key="3">
    <source>
        <dbReference type="Proteomes" id="UP000006281"/>
    </source>
</evidence>
<dbReference type="Pfam" id="PF13830">
    <property type="entry name" value="DUF4192"/>
    <property type="match status" value="1"/>
</dbReference>
<dbReference type="PATRIC" id="fig|1179773.3.peg.1737"/>
<proteinExistence type="predicted"/>
<reference evidence="2 3" key="1">
    <citation type="journal article" date="2012" name="BMC Genomics">
        <title>Complete genome sequence of Saccharothrix espanaensis DSM 44229T and comparison to the other completely sequenced Pseudonocardiaceae.</title>
        <authorList>
            <person name="Strobel T."/>
            <person name="Al-Dilaimi A."/>
            <person name="Blom J."/>
            <person name="Gessner A."/>
            <person name="Kalinowski J."/>
            <person name="Luzhetska M."/>
            <person name="Puhler A."/>
            <person name="Szczepanowski R."/>
            <person name="Bechthold A."/>
            <person name="Ruckert C."/>
        </authorList>
    </citation>
    <scope>NUCLEOTIDE SEQUENCE [LARGE SCALE GENOMIC DNA]</scope>
    <source>
        <strain evidence="3">ATCC 51144 / DSM 44229 / JCM 9112 / NBRC 15066 / NRRL 15764</strain>
    </source>
</reference>
<dbReference type="EMBL" id="HE804045">
    <property type="protein sequence ID" value="CCH29054.1"/>
    <property type="molecule type" value="Genomic_DNA"/>
</dbReference>
<dbReference type="KEGG" id="sesp:BN6_17330"/>
<name>K0JW88_SACES</name>